<name>A0ABW3HFC4_9GAMM</name>
<feature type="transmembrane region" description="Helical" evidence="9">
    <location>
        <begin position="327"/>
        <end position="349"/>
    </location>
</feature>
<organism evidence="11 12">
    <name type="scientific">Paraperlucidibaca wandonensis</name>
    <dbReference type="NCBI Taxonomy" id="1268273"/>
    <lineage>
        <taxon>Bacteria</taxon>
        <taxon>Pseudomonadati</taxon>
        <taxon>Pseudomonadota</taxon>
        <taxon>Gammaproteobacteria</taxon>
        <taxon>Moraxellales</taxon>
        <taxon>Moraxellaceae</taxon>
        <taxon>Paraperlucidibaca</taxon>
    </lineage>
</organism>
<dbReference type="Proteomes" id="UP001597044">
    <property type="component" value="Unassembled WGS sequence"/>
</dbReference>
<reference evidence="12" key="1">
    <citation type="journal article" date="2019" name="Int. J. Syst. Evol. Microbiol.">
        <title>The Global Catalogue of Microorganisms (GCM) 10K type strain sequencing project: providing services to taxonomists for standard genome sequencing and annotation.</title>
        <authorList>
            <consortium name="The Broad Institute Genomics Platform"/>
            <consortium name="The Broad Institute Genome Sequencing Center for Infectious Disease"/>
            <person name="Wu L."/>
            <person name="Ma J."/>
        </authorList>
    </citation>
    <scope>NUCLEOTIDE SEQUENCE [LARGE SCALE GENOMIC DNA]</scope>
    <source>
        <strain evidence="12">CCUG 63419</strain>
    </source>
</reference>
<evidence type="ECO:0000313" key="12">
    <source>
        <dbReference type="Proteomes" id="UP001597044"/>
    </source>
</evidence>
<feature type="domain" description="Type II secretion system protein GspF" evidence="10">
    <location>
        <begin position="26"/>
        <end position="147"/>
    </location>
</feature>
<feature type="domain" description="Type II secretion system protein GspF" evidence="10">
    <location>
        <begin position="234"/>
        <end position="350"/>
    </location>
</feature>
<dbReference type="PANTHER" id="PTHR30012:SF7">
    <property type="entry name" value="PROTEIN TRANSPORT PROTEIN HOFC HOMOLOG"/>
    <property type="match status" value="1"/>
</dbReference>
<comment type="subcellular location">
    <subcellularLocation>
        <location evidence="1">Cell inner membrane</location>
        <topology evidence="1">Multi-pass membrane protein</topology>
    </subcellularLocation>
</comment>
<evidence type="ECO:0000256" key="1">
    <source>
        <dbReference type="ARBA" id="ARBA00004429"/>
    </source>
</evidence>
<evidence type="ECO:0000313" key="11">
    <source>
        <dbReference type="EMBL" id="MFD0950108.1"/>
    </source>
</evidence>
<keyword evidence="3" id="KW-1003">Cell membrane</keyword>
<dbReference type="Gene3D" id="1.20.81.30">
    <property type="entry name" value="Type II secretion system (T2SS), domain F"/>
    <property type="match status" value="2"/>
</dbReference>
<dbReference type="PANTHER" id="PTHR30012">
    <property type="entry name" value="GENERAL SECRETION PATHWAY PROTEIN"/>
    <property type="match status" value="1"/>
</dbReference>
<evidence type="ECO:0000256" key="9">
    <source>
        <dbReference type="SAM" id="Phobius"/>
    </source>
</evidence>
<sequence>MHTLGQRLQNWRERPQAPVASVRRQWLAQLAMLLRSGIALHPALGLLQLQQPVPQQRWWQPVLNGIEQGQSLSHSLSQKQVFSEADTALLGMAEQTGRLNEQLSRLVHAQQRRQSLKQEVQRAIRYPLVVLAGALLVSAYLLTQVVPSFAELYASFDAELPWLTQRVMNLSTWVANYGLHLLAAVALISSALAWFWRRSAAVRSGLYRLLWHLPVAGPLTRAHALGQWHRGLCETLSAGLSFVDALDCTASLIGQSPLSGVQTPLRDAVCHGQRLSEALKQQPLYPALSWQMIAIGEESGMLATMLETLAVQFEAELERRCEQSVKLIEPLLMAFLGVIVGTLVLSLYLPLFQLGQVI</sequence>
<gene>
    <name evidence="11" type="ORF">ACFQ0F_06870</name>
</gene>
<comment type="caution">
    <text evidence="11">The sequence shown here is derived from an EMBL/GenBank/DDBJ whole genome shotgun (WGS) entry which is preliminary data.</text>
</comment>
<evidence type="ECO:0000256" key="4">
    <source>
        <dbReference type="ARBA" id="ARBA00022519"/>
    </source>
</evidence>
<comment type="similarity">
    <text evidence="2">Belongs to the GSP F family.</text>
</comment>
<feature type="transmembrane region" description="Helical" evidence="9">
    <location>
        <begin position="123"/>
        <end position="142"/>
    </location>
</feature>
<dbReference type="InterPro" id="IPR003004">
    <property type="entry name" value="GspF/PilC"/>
</dbReference>
<keyword evidence="5 9" id="KW-0812">Transmembrane</keyword>
<evidence type="ECO:0000256" key="7">
    <source>
        <dbReference type="ARBA" id="ARBA00023136"/>
    </source>
</evidence>
<dbReference type="EMBL" id="JBHTIT010000001">
    <property type="protein sequence ID" value="MFD0950108.1"/>
    <property type="molecule type" value="Genomic_DNA"/>
</dbReference>
<feature type="coiled-coil region" evidence="8">
    <location>
        <begin position="99"/>
        <end position="126"/>
    </location>
</feature>
<evidence type="ECO:0000256" key="5">
    <source>
        <dbReference type="ARBA" id="ARBA00022692"/>
    </source>
</evidence>
<dbReference type="Pfam" id="PF00482">
    <property type="entry name" value="T2SSF"/>
    <property type="match status" value="2"/>
</dbReference>
<protein>
    <submittedName>
        <fullName evidence="11">Type II secretion system F family protein</fullName>
    </submittedName>
</protein>
<evidence type="ECO:0000256" key="2">
    <source>
        <dbReference type="ARBA" id="ARBA00005745"/>
    </source>
</evidence>
<keyword evidence="8" id="KW-0175">Coiled coil</keyword>
<keyword evidence="4" id="KW-0997">Cell inner membrane</keyword>
<keyword evidence="12" id="KW-1185">Reference proteome</keyword>
<evidence type="ECO:0000259" key="10">
    <source>
        <dbReference type="Pfam" id="PF00482"/>
    </source>
</evidence>
<evidence type="ECO:0000256" key="6">
    <source>
        <dbReference type="ARBA" id="ARBA00022989"/>
    </source>
</evidence>
<keyword evidence="7 9" id="KW-0472">Membrane</keyword>
<keyword evidence="6 9" id="KW-1133">Transmembrane helix</keyword>
<dbReference type="InterPro" id="IPR018076">
    <property type="entry name" value="T2SS_GspF_dom"/>
</dbReference>
<accession>A0ABW3HFC4</accession>
<evidence type="ECO:0000256" key="8">
    <source>
        <dbReference type="SAM" id="Coils"/>
    </source>
</evidence>
<proteinExistence type="inferred from homology"/>
<dbReference type="RefSeq" id="WP_379070515.1">
    <property type="nucleotide sequence ID" value="NZ_JBHTIT010000001.1"/>
</dbReference>
<dbReference type="InterPro" id="IPR042094">
    <property type="entry name" value="T2SS_GspF_sf"/>
</dbReference>
<feature type="transmembrane region" description="Helical" evidence="9">
    <location>
        <begin position="177"/>
        <end position="196"/>
    </location>
</feature>
<evidence type="ECO:0000256" key="3">
    <source>
        <dbReference type="ARBA" id="ARBA00022475"/>
    </source>
</evidence>